<dbReference type="EMBL" id="JAZAVK010000012">
    <property type="protein sequence ID" value="KAK7431327.1"/>
    <property type="molecule type" value="Genomic_DNA"/>
</dbReference>
<comment type="caution">
    <text evidence="1">The sequence shown here is derived from an EMBL/GenBank/DDBJ whole genome shotgun (WGS) entry which is preliminary data.</text>
</comment>
<keyword evidence="2" id="KW-1185">Reference proteome</keyword>
<dbReference type="SUPFAM" id="SSF51735">
    <property type="entry name" value="NAD(P)-binding Rossmann-fold domains"/>
    <property type="match status" value="1"/>
</dbReference>
<dbReference type="InterPro" id="IPR051783">
    <property type="entry name" value="NAD(P)-dependent_oxidoreduct"/>
</dbReference>
<accession>A0ABR1IER3</accession>
<evidence type="ECO:0000313" key="1">
    <source>
        <dbReference type="EMBL" id="KAK7431327.1"/>
    </source>
</evidence>
<dbReference type="Gene3D" id="3.40.50.720">
    <property type="entry name" value="NAD(P)-binding Rossmann-like Domain"/>
    <property type="match status" value="1"/>
</dbReference>
<dbReference type="PANTHER" id="PTHR48079">
    <property type="entry name" value="PROTEIN YEEZ"/>
    <property type="match status" value="1"/>
</dbReference>
<dbReference type="PANTHER" id="PTHR48079:SF6">
    <property type="entry name" value="NAD(P)-BINDING DOMAIN-CONTAINING PROTEIN-RELATED"/>
    <property type="match status" value="1"/>
</dbReference>
<reference evidence="1 2" key="1">
    <citation type="journal article" date="2025" name="Microbiol. Resour. Announc.">
        <title>Draft genome sequences for Neonectria magnoliae and Neonectria punicea, canker pathogens of Liriodendron tulipifera and Acer saccharum in West Virginia.</title>
        <authorList>
            <person name="Petronek H.M."/>
            <person name="Kasson M.T."/>
            <person name="Metheny A.M."/>
            <person name="Stauder C.M."/>
            <person name="Lovett B."/>
            <person name="Lynch S.C."/>
            <person name="Garnas J.R."/>
            <person name="Kasson L.R."/>
            <person name="Stajich J.E."/>
        </authorList>
    </citation>
    <scope>NUCLEOTIDE SEQUENCE [LARGE SCALE GENOMIC DNA]</scope>
    <source>
        <strain evidence="1 2">NRRL 64651</strain>
    </source>
</reference>
<sequence>MADTLFITGAGGYITGTFLTIFAEAHPTTPIRALVRSNDQAERLRSFYAPKNVNVTPIVGSLDDSALLKAEAARASVVVQGCGDHLEGIMALLEGVSQHQKAGRSPTPRKDPVFVHISGSSNVRDPDLAFGDLLPRAYSDIDDLDEILAFGPERTHVTLENTIRGFSEKNNVKIVILAPPTILGHGAGALRTETYQLLWYNAIIENGASFLVGKGENVWSVVSVKDLGRAISFVVDEALKEGNGRLNYGRRGYYFIESFEVSLRERAQAAATRLAAQGLIKTDKVQLLPVEDVKARLGEFMPYLVGSSSRCRADGLKALGWTPQDLDWKPLIEEVGGKRA</sequence>
<name>A0ABR1IER3_9HYPO</name>
<dbReference type="Proteomes" id="UP001498421">
    <property type="component" value="Unassembled WGS sequence"/>
</dbReference>
<gene>
    <name evidence="1" type="ORF">QQZ08_002098</name>
</gene>
<protein>
    <recommendedName>
        <fullName evidence="3">NmrA-like domain-containing protein</fullName>
    </recommendedName>
</protein>
<proteinExistence type="predicted"/>
<organism evidence="1 2">
    <name type="scientific">Neonectria magnoliae</name>
    <dbReference type="NCBI Taxonomy" id="2732573"/>
    <lineage>
        <taxon>Eukaryota</taxon>
        <taxon>Fungi</taxon>
        <taxon>Dikarya</taxon>
        <taxon>Ascomycota</taxon>
        <taxon>Pezizomycotina</taxon>
        <taxon>Sordariomycetes</taxon>
        <taxon>Hypocreomycetidae</taxon>
        <taxon>Hypocreales</taxon>
        <taxon>Nectriaceae</taxon>
        <taxon>Neonectria</taxon>
    </lineage>
</organism>
<evidence type="ECO:0000313" key="2">
    <source>
        <dbReference type="Proteomes" id="UP001498421"/>
    </source>
</evidence>
<dbReference type="InterPro" id="IPR036291">
    <property type="entry name" value="NAD(P)-bd_dom_sf"/>
</dbReference>
<evidence type="ECO:0008006" key="3">
    <source>
        <dbReference type="Google" id="ProtNLM"/>
    </source>
</evidence>